<keyword evidence="2" id="KW-1185">Reference proteome</keyword>
<protein>
    <submittedName>
        <fullName evidence="1">Uncharacterized protein</fullName>
    </submittedName>
</protein>
<evidence type="ECO:0000313" key="1">
    <source>
        <dbReference type="EMBL" id="KAI3720554.1"/>
    </source>
</evidence>
<reference evidence="1 2" key="2">
    <citation type="journal article" date="2022" name="Mol. Ecol. Resour.">
        <title>The genomes of chicory, endive, great burdock and yacon provide insights into Asteraceae paleo-polyploidization history and plant inulin production.</title>
        <authorList>
            <person name="Fan W."/>
            <person name="Wang S."/>
            <person name="Wang H."/>
            <person name="Wang A."/>
            <person name="Jiang F."/>
            <person name="Liu H."/>
            <person name="Zhao H."/>
            <person name="Xu D."/>
            <person name="Zhang Y."/>
        </authorList>
    </citation>
    <scope>NUCLEOTIDE SEQUENCE [LARGE SCALE GENOMIC DNA]</scope>
    <source>
        <strain evidence="2">cv. Punajuju</strain>
        <tissue evidence="1">Leaves</tissue>
    </source>
</reference>
<dbReference type="Proteomes" id="UP001055811">
    <property type="component" value="Linkage Group LG06"/>
</dbReference>
<comment type="caution">
    <text evidence="1">The sequence shown here is derived from an EMBL/GenBank/DDBJ whole genome shotgun (WGS) entry which is preliminary data.</text>
</comment>
<accession>A0ACB9BDH2</accession>
<gene>
    <name evidence="1" type="ORF">L2E82_31542</name>
</gene>
<name>A0ACB9BDH2_CICIN</name>
<reference evidence="2" key="1">
    <citation type="journal article" date="2022" name="Mol. Ecol. Resour.">
        <title>The genomes of chicory, endive, great burdock and yacon provide insights into Asteraceae palaeo-polyploidization history and plant inulin production.</title>
        <authorList>
            <person name="Fan W."/>
            <person name="Wang S."/>
            <person name="Wang H."/>
            <person name="Wang A."/>
            <person name="Jiang F."/>
            <person name="Liu H."/>
            <person name="Zhao H."/>
            <person name="Xu D."/>
            <person name="Zhang Y."/>
        </authorList>
    </citation>
    <scope>NUCLEOTIDE SEQUENCE [LARGE SCALE GENOMIC DNA]</scope>
    <source>
        <strain evidence="2">cv. Punajuju</strain>
    </source>
</reference>
<proteinExistence type="predicted"/>
<evidence type="ECO:0000313" key="2">
    <source>
        <dbReference type="Proteomes" id="UP001055811"/>
    </source>
</evidence>
<dbReference type="EMBL" id="CM042014">
    <property type="protein sequence ID" value="KAI3720554.1"/>
    <property type="molecule type" value="Genomic_DNA"/>
</dbReference>
<sequence length="79" mass="9508">MLLMAAYMIYVYVKDFEIFFGVVFVDQERGLKEWEGATNVNKTNLYKVLPYETRMKTEFIAYQIRDKAQRLVLSIFSWH</sequence>
<organism evidence="1 2">
    <name type="scientific">Cichorium intybus</name>
    <name type="common">Chicory</name>
    <dbReference type="NCBI Taxonomy" id="13427"/>
    <lineage>
        <taxon>Eukaryota</taxon>
        <taxon>Viridiplantae</taxon>
        <taxon>Streptophyta</taxon>
        <taxon>Embryophyta</taxon>
        <taxon>Tracheophyta</taxon>
        <taxon>Spermatophyta</taxon>
        <taxon>Magnoliopsida</taxon>
        <taxon>eudicotyledons</taxon>
        <taxon>Gunneridae</taxon>
        <taxon>Pentapetalae</taxon>
        <taxon>asterids</taxon>
        <taxon>campanulids</taxon>
        <taxon>Asterales</taxon>
        <taxon>Asteraceae</taxon>
        <taxon>Cichorioideae</taxon>
        <taxon>Cichorieae</taxon>
        <taxon>Cichoriinae</taxon>
        <taxon>Cichorium</taxon>
    </lineage>
</organism>